<feature type="transmembrane region" description="Helical" evidence="2">
    <location>
        <begin position="698"/>
        <end position="722"/>
    </location>
</feature>
<evidence type="ECO:0000313" key="4">
    <source>
        <dbReference type="Proteomes" id="UP000324800"/>
    </source>
</evidence>
<dbReference type="Proteomes" id="UP000324800">
    <property type="component" value="Unassembled WGS sequence"/>
</dbReference>
<protein>
    <recommendedName>
        <fullName evidence="5">Right handed beta helix domain-containing protein</fullName>
    </recommendedName>
</protein>
<proteinExistence type="predicted"/>
<dbReference type="InterPro" id="IPR011050">
    <property type="entry name" value="Pectin_lyase_fold/virulence"/>
</dbReference>
<keyword evidence="2" id="KW-0472">Membrane</keyword>
<organism evidence="3 4">
    <name type="scientific">Streblomastix strix</name>
    <dbReference type="NCBI Taxonomy" id="222440"/>
    <lineage>
        <taxon>Eukaryota</taxon>
        <taxon>Metamonada</taxon>
        <taxon>Preaxostyla</taxon>
        <taxon>Oxymonadida</taxon>
        <taxon>Streblomastigidae</taxon>
        <taxon>Streblomastix</taxon>
    </lineage>
</organism>
<evidence type="ECO:0000256" key="2">
    <source>
        <dbReference type="SAM" id="Phobius"/>
    </source>
</evidence>
<comment type="caution">
    <text evidence="3">The sequence shown here is derived from an EMBL/GenBank/DDBJ whole genome shotgun (WGS) entry which is preliminary data.</text>
</comment>
<evidence type="ECO:0008006" key="5">
    <source>
        <dbReference type="Google" id="ProtNLM"/>
    </source>
</evidence>
<feature type="compositionally biased region" description="Basic and acidic residues" evidence="1">
    <location>
        <begin position="667"/>
        <end position="680"/>
    </location>
</feature>
<dbReference type="SUPFAM" id="SSF51126">
    <property type="entry name" value="Pectin lyase-like"/>
    <property type="match status" value="1"/>
</dbReference>
<name>A0A5J4WQZ4_9EUKA</name>
<evidence type="ECO:0000313" key="3">
    <source>
        <dbReference type="EMBL" id="KAA6396976.1"/>
    </source>
</evidence>
<keyword evidence="2" id="KW-1133">Transmembrane helix</keyword>
<evidence type="ECO:0000256" key="1">
    <source>
        <dbReference type="SAM" id="MobiDB-lite"/>
    </source>
</evidence>
<feature type="region of interest" description="Disordered" evidence="1">
    <location>
        <begin position="657"/>
        <end position="689"/>
    </location>
</feature>
<keyword evidence="2" id="KW-0812">Transmembrane</keyword>
<reference evidence="3 4" key="1">
    <citation type="submission" date="2019-03" db="EMBL/GenBank/DDBJ databases">
        <title>Single cell metagenomics reveals metabolic interactions within the superorganism composed of flagellate Streblomastix strix and complex community of Bacteroidetes bacteria on its surface.</title>
        <authorList>
            <person name="Treitli S.C."/>
            <person name="Kolisko M."/>
            <person name="Husnik F."/>
            <person name="Keeling P."/>
            <person name="Hampl V."/>
        </authorList>
    </citation>
    <scope>NUCLEOTIDE SEQUENCE [LARGE SCALE GENOMIC DNA]</scope>
    <source>
        <strain evidence="3">ST1C</strain>
    </source>
</reference>
<accession>A0A5J4WQZ4</accession>
<dbReference type="EMBL" id="SNRW01001294">
    <property type="protein sequence ID" value="KAA6396976.1"/>
    <property type="molecule type" value="Genomic_DNA"/>
</dbReference>
<dbReference type="AlphaFoldDB" id="A0A5J4WQZ4"/>
<sequence length="744" mass="81807">MIIAVLLVVTFVVCKNLTPQNSQSISNAPCTFNVGKNQTYETIGAALAVTCNDGYIITLVDEKYTSPLNLVSASTKLFQGRNDQKTKWELTSSNLGILLQQRAVVTLINLIFCFNSSGSNYYPTQYLIQVGDQTTPYPSLTVDYCDFKSVARSATIQNNIFIIHINNANTISLDHCNFYGANSTGSNDPKMFGCERFSRLTLKYCTFQNGNFTYTYPAIFINSSIYNAVIQIKSCQFLESFIGADSQFGIFYLVCNNRTTTTLVGNTFLNSISFGNKGDILTIVDNTTSGENKFIISSNIFQYNQGKQSGGIIIDSRNPESIFDFTYNIFYSNTKTDTAYPAARNAFLQWQSIPTDWNVSNIETKITQLFQCSETNADSPSVYYIVKNDSNTIKSGSIRIPFWLDTQSGCNEDCGNIVSNTSVIICPCPEDPALLQNDPRYGDLCPNPCNNINPFTSTMTCPCPEDPTLLQNDPRKGGLCPYPCNNINSSTSIAVCPCETVPAKQKDDPRKGGLCPDPCSKANLKIDTATDICPCPTNPTDLGNDIRKDGICSSDKCGAITSTTPIETCECPKAQSDFDKDPRATGLCKCKVIFGTTPNGTCPCPTDPTDLKNDPRANGLCKCAIITSTTTDETCKCPTNQTELANDPRKDGICKATIVTPGDEDPTETKPGDIDPGKKDDDDDDDDDSKGWRKILQYVVYGVSAVMVITALIVLITLFLYIKCYRRKETVIYTKPQGIEMNNW</sequence>
<gene>
    <name evidence="3" type="ORF">EZS28_007500</name>
</gene>